<sequence length="49" mass="4885">MAARTDVRTDAGLASHLAGTDPGEAGWDAEFARALAVLRDPGAAGAGTF</sequence>
<protein>
    <submittedName>
        <fullName evidence="2">Uncharacterized protein</fullName>
    </submittedName>
</protein>
<gene>
    <name evidence="2" type="ORF">F4554_000215</name>
</gene>
<accession>A0A852Z2C4</accession>
<keyword evidence="3" id="KW-1185">Reference proteome</keyword>
<dbReference type="AlphaFoldDB" id="A0A852Z2C4"/>
<feature type="region of interest" description="Disordered" evidence="1">
    <location>
        <begin position="1"/>
        <end position="23"/>
    </location>
</feature>
<evidence type="ECO:0000256" key="1">
    <source>
        <dbReference type="SAM" id="MobiDB-lite"/>
    </source>
</evidence>
<dbReference type="EMBL" id="JACBZH010000001">
    <property type="protein sequence ID" value="NYH87577.1"/>
    <property type="molecule type" value="Genomic_DNA"/>
</dbReference>
<name>A0A852Z2C4_9ACTN</name>
<proteinExistence type="predicted"/>
<reference evidence="2 3" key="1">
    <citation type="submission" date="2020-07" db="EMBL/GenBank/DDBJ databases">
        <title>Sequencing the genomes of 1000 actinobacteria strains.</title>
        <authorList>
            <person name="Klenk H.-P."/>
        </authorList>
    </citation>
    <scope>NUCLEOTIDE SEQUENCE [LARGE SCALE GENOMIC DNA]</scope>
    <source>
        <strain evidence="2 3">DSM 18448</strain>
    </source>
</reference>
<comment type="caution">
    <text evidence="2">The sequence shown here is derived from an EMBL/GenBank/DDBJ whole genome shotgun (WGS) entry which is preliminary data.</text>
</comment>
<dbReference type="Proteomes" id="UP000579605">
    <property type="component" value="Unassembled WGS sequence"/>
</dbReference>
<dbReference type="RefSeq" id="WP_179785622.1">
    <property type="nucleotide sequence ID" value="NZ_BAAARR010000012.1"/>
</dbReference>
<organism evidence="2 3">
    <name type="scientific">Actinopolymorpha rutila</name>
    <dbReference type="NCBI Taxonomy" id="446787"/>
    <lineage>
        <taxon>Bacteria</taxon>
        <taxon>Bacillati</taxon>
        <taxon>Actinomycetota</taxon>
        <taxon>Actinomycetes</taxon>
        <taxon>Propionibacteriales</taxon>
        <taxon>Actinopolymorphaceae</taxon>
        <taxon>Actinopolymorpha</taxon>
    </lineage>
</organism>
<evidence type="ECO:0000313" key="3">
    <source>
        <dbReference type="Proteomes" id="UP000579605"/>
    </source>
</evidence>
<evidence type="ECO:0000313" key="2">
    <source>
        <dbReference type="EMBL" id="NYH87577.1"/>
    </source>
</evidence>